<protein>
    <submittedName>
        <fullName evidence="1">Uncharacterized protein</fullName>
    </submittedName>
</protein>
<name>A0A0E9WI98_ANGAN</name>
<proteinExistence type="predicted"/>
<sequence length="49" mass="5733">MNAFRFCASLCFSCQDLLFTVNWKRVALVQSSPFVERIHNGRLPRVKVF</sequence>
<reference evidence="1" key="2">
    <citation type="journal article" date="2015" name="Fish Shellfish Immunol.">
        <title>Early steps in the European eel (Anguilla anguilla)-Vibrio vulnificus interaction in the gills: Role of the RtxA13 toxin.</title>
        <authorList>
            <person name="Callol A."/>
            <person name="Pajuelo D."/>
            <person name="Ebbesson L."/>
            <person name="Teles M."/>
            <person name="MacKenzie S."/>
            <person name="Amaro C."/>
        </authorList>
    </citation>
    <scope>NUCLEOTIDE SEQUENCE</scope>
</reference>
<dbReference type="AlphaFoldDB" id="A0A0E9WI98"/>
<dbReference type="EMBL" id="GBXM01018566">
    <property type="protein sequence ID" value="JAH90011.1"/>
    <property type="molecule type" value="Transcribed_RNA"/>
</dbReference>
<reference evidence="1" key="1">
    <citation type="submission" date="2014-11" db="EMBL/GenBank/DDBJ databases">
        <authorList>
            <person name="Amaro Gonzalez C."/>
        </authorList>
    </citation>
    <scope>NUCLEOTIDE SEQUENCE</scope>
</reference>
<accession>A0A0E9WI98</accession>
<organism evidence="1">
    <name type="scientific">Anguilla anguilla</name>
    <name type="common">European freshwater eel</name>
    <name type="synonym">Muraena anguilla</name>
    <dbReference type="NCBI Taxonomy" id="7936"/>
    <lineage>
        <taxon>Eukaryota</taxon>
        <taxon>Metazoa</taxon>
        <taxon>Chordata</taxon>
        <taxon>Craniata</taxon>
        <taxon>Vertebrata</taxon>
        <taxon>Euteleostomi</taxon>
        <taxon>Actinopterygii</taxon>
        <taxon>Neopterygii</taxon>
        <taxon>Teleostei</taxon>
        <taxon>Anguilliformes</taxon>
        <taxon>Anguillidae</taxon>
        <taxon>Anguilla</taxon>
    </lineage>
</organism>
<evidence type="ECO:0000313" key="1">
    <source>
        <dbReference type="EMBL" id="JAH90011.1"/>
    </source>
</evidence>